<keyword evidence="3" id="KW-1185">Reference proteome</keyword>
<name>A0A0J8GQX8_9ALTE</name>
<gene>
    <name evidence="2" type="ORF">XM47_10220</name>
</gene>
<dbReference type="OrthoDB" id="5296554at2"/>
<accession>A0A0J8GQX8</accession>
<evidence type="ECO:0000313" key="3">
    <source>
        <dbReference type="Proteomes" id="UP000037600"/>
    </source>
</evidence>
<dbReference type="Gene3D" id="3.30.70.100">
    <property type="match status" value="1"/>
</dbReference>
<dbReference type="Pfam" id="PF07045">
    <property type="entry name" value="DUF1330"/>
    <property type="match status" value="1"/>
</dbReference>
<dbReference type="Proteomes" id="UP000037600">
    <property type="component" value="Unassembled WGS sequence"/>
</dbReference>
<comment type="caution">
    <text evidence="2">The sequence shown here is derived from an EMBL/GenBank/DDBJ whole genome shotgun (WGS) entry which is preliminary data.</text>
</comment>
<dbReference type="SUPFAM" id="SSF54909">
    <property type="entry name" value="Dimeric alpha+beta barrel"/>
    <property type="match status" value="1"/>
</dbReference>
<evidence type="ECO:0000313" key="2">
    <source>
        <dbReference type="EMBL" id="KMT65107.1"/>
    </source>
</evidence>
<evidence type="ECO:0000259" key="1">
    <source>
        <dbReference type="Pfam" id="PF07045"/>
    </source>
</evidence>
<sequence length="103" mass="12009">MAFERIMGIEVIDEIGYQKYRENMLPILNSFGGNFGFDFKVSEVLKSKSDKPINRVFTIDFPSEDAMKRFFSDPEYVKIKEKYFQSSVKSITTISLQEKSTQQ</sequence>
<dbReference type="EMBL" id="LAZL01000015">
    <property type="protein sequence ID" value="KMT65107.1"/>
    <property type="molecule type" value="Genomic_DNA"/>
</dbReference>
<dbReference type="RefSeq" id="WP_048692231.1">
    <property type="nucleotide sequence ID" value="NZ_KQ130490.1"/>
</dbReference>
<dbReference type="InterPro" id="IPR010753">
    <property type="entry name" value="DUF1330"/>
</dbReference>
<dbReference type="AlphaFoldDB" id="A0A0J8GQX8"/>
<proteinExistence type="predicted"/>
<dbReference type="InterPro" id="IPR011008">
    <property type="entry name" value="Dimeric_a/b-barrel"/>
</dbReference>
<organism evidence="2 3">
    <name type="scientific">Catenovulum maritimum</name>
    <dbReference type="NCBI Taxonomy" id="1513271"/>
    <lineage>
        <taxon>Bacteria</taxon>
        <taxon>Pseudomonadati</taxon>
        <taxon>Pseudomonadota</taxon>
        <taxon>Gammaproteobacteria</taxon>
        <taxon>Alteromonadales</taxon>
        <taxon>Alteromonadaceae</taxon>
        <taxon>Catenovulum</taxon>
    </lineage>
</organism>
<protein>
    <recommendedName>
        <fullName evidence="1">DUF1330 domain-containing protein</fullName>
    </recommendedName>
</protein>
<feature type="domain" description="DUF1330" evidence="1">
    <location>
        <begin position="6"/>
        <end position="82"/>
    </location>
</feature>
<reference evidence="2 3" key="1">
    <citation type="submission" date="2015-04" db="EMBL/GenBank/DDBJ databases">
        <title>Draft Genome Sequence of the Novel Agar-Digesting Marine Bacterium Q1.</title>
        <authorList>
            <person name="Li Y."/>
            <person name="Li D."/>
            <person name="Chen G."/>
            <person name="Du Z."/>
        </authorList>
    </citation>
    <scope>NUCLEOTIDE SEQUENCE [LARGE SCALE GENOMIC DNA]</scope>
    <source>
        <strain evidence="2 3">Q1</strain>
    </source>
</reference>